<organism evidence="2 3">
    <name type="scientific">Nocardioides hankookensis</name>
    <dbReference type="NCBI Taxonomy" id="443157"/>
    <lineage>
        <taxon>Bacteria</taxon>
        <taxon>Bacillati</taxon>
        <taxon>Actinomycetota</taxon>
        <taxon>Actinomycetes</taxon>
        <taxon>Propionibacteriales</taxon>
        <taxon>Nocardioidaceae</taxon>
        <taxon>Nocardioides</taxon>
    </lineage>
</organism>
<dbReference type="EMBL" id="JBHSRJ010000009">
    <property type="protein sequence ID" value="MFC6046158.1"/>
    <property type="molecule type" value="Genomic_DNA"/>
</dbReference>
<dbReference type="RefSeq" id="WP_379160671.1">
    <property type="nucleotide sequence ID" value="NZ_JBHSRJ010000009.1"/>
</dbReference>
<dbReference type="InterPro" id="IPR015897">
    <property type="entry name" value="CHK_kinase-like"/>
</dbReference>
<protein>
    <submittedName>
        <fullName evidence="2">Phosphotransferase family protein</fullName>
    </submittedName>
</protein>
<dbReference type="PANTHER" id="PTHR11012">
    <property type="entry name" value="PROTEIN KINASE-LIKE DOMAIN-CONTAINING"/>
    <property type="match status" value="1"/>
</dbReference>
<name>A0ABW1LSM2_9ACTN</name>
<dbReference type="SMART" id="SM00587">
    <property type="entry name" value="CHK"/>
    <property type="match status" value="1"/>
</dbReference>
<dbReference type="InterPro" id="IPR011009">
    <property type="entry name" value="Kinase-like_dom_sf"/>
</dbReference>
<comment type="caution">
    <text evidence="2">The sequence shown here is derived from an EMBL/GenBank/DDBJ whole genome shotgun (WGS) entry which is preliminary data.</text>
</comment>
<evidence type="ECO:0000313" key="2">
    <source>
        <dbReference type="EMBL" id="MFC6046158.1"/>
    </source>
</evidence>
<dbReference type="Pfam" id="PF01636">
    <property type="entry name" value="APH"/>
    <property type="match status" value="1"/>
</dbReference>
<feature type="domain" description="CHK kinase-like" evidence="1">
    <location>
        <begin position="100"/>
        <end position="277"/>
    </location>
</feature>
<gene>
    <name evidence="2" type="ORF">ACFPYL_23945</name>
</gene>
<dbReference type="PANTHER" id="PTHR11012:SF30">
    <property type="entry name" value="PROTEIN KINASE-LIKE DOMAIN-CONTAINING"/>
    <property type="match status" value="1"/>
</dbReference>
<dbReference type="SUPFAM" id="SSF56112">
    <property type="entry name" value="Protein kinase-like (PK-like)"/>
    <property type="match status" value="1"/>
</dbReference>
<keyword evidence="3" id="KW-1185">Reference proteome</keyword>
<reference evidence="3" key="1">
    <citation type="journal article" date="2019" name="Int. J. Syst. Evol. Microbiol.">
        <title>The Global Catalogue of Microorganisms (GCM) 10K type strain sequencing project: providing services to taxonomists for standard genome sequencing and annotation.</title>
        <authorList>
            <consortium name="The Broad Institute Genomics Platform"/>
            <consortium name="The Broad Institute Genome Sequencing Center for Infectious Disease"/>
            <person name="Wu L."/>
            <person name="Ma J."/>
        </authorList>
    </citation>
    <scope>NUCLEOTIDE SEQUENCE [LARGE SCALE GENOMIC DNA]</scope>
    <source>
        <strain evidence="3">CCUG 54522</strain>
    </source>
</reference>
<accession>A0ABW1LSM2</accession>
<dbReference type="Gene3D" id="3.90.1200.10">
    <property type="match status" value="1"/>
</dbReference>
<dbReference type="InterPro" id="IPR002575">
    <property type="entry name" value="Aminoglycoside_PTrfase"/>
</dbReference>
<evidence type="ECO:0000313" key="3">
    <source>
        <dbReference type="Proteomes" id="UP001596135"/>
    </source>
</evidence>
<proteinExistence type="predicted"/>
<sequence>MMLEDLTADWLAGVLGRDVGELVVEQVGTGQIGTCFRLRFGADETVLVKLPPPDTSARDMMAGAYRGEVRFYQQVASTVAVRTPACHLAEIAEDSGDFVIVLEDLAPAEQGDQIAGCTVDQARDAVVNLAGLHGPRWCDPTLLEVDTLSVNDPESIELLLAMWDPTADLFLDGLGDLIPDDDAATIRACGTVVERWLLARSDRFGLVHGDYRLDNLLFPPDGGPGVVAVDFQTLSLALPARDLAYFLGTSLSVDDRRAHEHDLVAAYHQALTSYGVDGYSLDDCWDDYRLAMIQGPLVSIFGCAYGTRTERGDRMFAVMIARSCAAIRDLDTLALAAAQ</sequence>
<dbReference type="Proteomes" id="UP001596135">
    <property type="component" value="Unassembled WGS sequence"/>
</dbReference>
<evidence type="ECO:0000259" key="1">
    <source>
        <dbReference type="SMART" id="SM00587"/>
    </source>
</evidence>